<dbReference type="Proteomes" id="UP000824024">
    <property type="component" value="Unassembled WGS sequence"/>
</dbReference>
<gene>
    <name evidence="1" type="ORF">IAA08_02130</name>
</gene>
<evidence type="ECO:0000313" key="2">
    <source>
        <dbReference type="Proteomes" id="UP000824024"/>
    </source>
</evidence>
<evidence type="ECO:0008006" key="3">
    <source>
        <dbReference type="Google" id="ProtNLM"/>
    </source>
</evidence>
<organism evidence="1 2">
    <name type="scientific">Candidatus Eubacterium avistercoris</name>
    <dbReference type="NCBI Taxonomy" id="2838567"/>
    <lineage>
        <taxon>Bacteria</taxon>
        <taxon>Bacillati</taxon>
        <taxon>Bacillota</taxon>
        <taxon>Clostridia</taxon>
        <taxon>Eubacteriales</taxon>
        <taxon>Eubacteriaceae</taxon>
        <taxon>Eubacterium</taxon>
    </lineage>
</organism>
<reference evidence="1" key="2">
    <citation type="submission" date="2021-04" db="EMBL/GenBank/DDBJ databases">
        <authorList>
            <person name="Gilroy R."/>
        </authorList>
    </citation>
    <scope>NUCLEOTIDE SEQUENCE</scope>
    <source>
        <strain evidence="1">CHK192-9172</strain>
    </source>
</reference>
<dbReference type="AlphaFoldDB" id="A0A9D2IFK1"/>
<accession>A0A9D2IFK1</accession>
<evidence type="ECO:0000313" key="1">
    <source>
        <dbReference type="EMBL" id="HIZ06716.1"/>
    </source>
</evidence>
<protein>
    <recommendedName>
        <fullName evidence="3">Molybdopterin-guanine dinucleotide biosynthesis protein B (MobB) domain-containing protein</fullName>
    </recommendedName>
</protein>
<comment type="caution">
    <text evidence="1">The sequence shown here is derived from an EMBL/GenBank/DDBJ whole genome shotgun (WGS) entry which is preliminary data.</text>
</comment>
<dbReference type="Gene3D" id="3.40.50.300">
    <property type="entry name" value="P-loop containing nucleotide triphosphate hydrolases"/>
    <property type="match status" value="1"/>
</dbReference>
<reference evidence="1" key="1">
    <citation type="journal article" date="2021" name="PeerJ">
        <title>Extensive microbial diversity within the chicken gut microbiome revealed by metagenomics and culture.</title>
        <authorList>
            <person name="Gilroy R."/>
            <person name="Ravi A."/>
            <person name="Getino M."/>
            <person name="Pursley I."/>
            <person name="Horton D.L."/>
            <person name="Alikhan N.F."/>
            <person name="Baker D."/>
            <person name="Gharbi K."/>
            <person name="Hall N."/>
            <person name="Watson M."/>
            <person name="Adriaenssens E.M."/>
            <person name="Foster-Nyarko E."/>
            <person name="Jarju S."/>
            <person name="Secka A."/>
            <person name="Antonio M."/>
            <person name="Oren A."/>
            <person name="Chaudhuri R.R."/>
            <person name="La Ragione R."/>
            <person name="Hildebrand F."/>
            <person name="Pallen M.J."/>
        </authorList>
    </citation>
    <scope>NUCLEOTIDE SEQUENCE</scope>
    <source>
        <strain evidence="1">CHK192-9172</strain>
    </source>
</reference>
<dbReference type="InterPro" id="IPR027417">
    <property type="entry name" value="P-loop_NTPase"/>
</dbReference>
<proteinExistence type="predicted"/>
<dbReference type="EMBL" id="DXCH01000057">
    <property type="protein sequence ID" value="HIZ06716.1"/>
    <property type="molecule type" value="Genomic_DNA"/>
</dbReference>
<sequence length="169" mass="18956">MLKEKRMILVGAAGRNLGKTHLIVQLIRKYKDQGRTVAAVKVVTIHESHSKCPRGEDSCGMCEGLQECFEIREEKNTGKKDTMIFLEAGADRVFLIRCRPKGLEEAMRAFLEMVPNEDVIICESNSVRTVLEPEKFLMLHRPDGPIKPSAAAVLPLADVLIERKDNAQQ</sequence>
<name>A0A9D2IFK1_9FIRM</name>